<evidence type="ECO:0000256" key="1">
    <source>
        <dbReference type="ARBA" id="ARBA00004496"/>
    </source>
</evidence>
<dbReference type="EMBL" id="CVRI01000013">
    <property type="protein sequence ID" value="CRK89505.1"/>
    <property type="molecule type" value="Genomic_DNA"/>
</dbReference>
<dbReference type="GO" id="GO:0005737">
    <property type="term" value="C:cytoplasm"/>
    <property type="evidence" value="ECO:0007669"/>
    <property type="project" value="UniProtKB-SubCell"/>
</dbReference>
<dbReference type="STRING" id="568069.A0A1J1HTJ5"/>
<dbReference type="SUPFAM" id="SSF50405">
    <property type="entry name" value="Actin-crosslinking proteins"/>
    <property type="match status" value="1"/>
</dbReference>
<evidence type="ECO:0000256" key="3">
    <source>
        <dbReference type="ARBA" id="ARBA00023203"/>
    </source>
</evidence>
<evidence type="ECO:0000256" key="2">
    <source>
        <dbReference type="ARBA" id="ARBA00022490"/>
    </source>
</evidence>
<proteinExistence type="predicted"/>
<keyword evidence="2" id="KW-0963">Cytoplasm</keyword>
<reference evidence="5 6" key="1">
    <citation type="submission" date="2015-04" db="EMBL/GenBank/DDBJ databases">
        <authorList>
            <person name="Syromyatnikov M.Y."/>
            <person name="Popov V.N."/>
        </authorList>
    </citation>
    <scope>NUCLEOTIDE SEQUENCE [LARGE SCALE GENOMIC DNA]</scope>
</reference>
<accession>A0A1J1HTJ5</accession>
<evidence type="ECO:0000313" key="5">
    <source>
        <dbReference type="EMBL" id="CRK89505.1"/>
    </source>
</evidence>
<sequence>MMNGALDYSNGDILSQNQQKGWWTIGLINAQHKYMTAETFGFKLNANGASLKKKQLWTLESSPTGEINVAILQVEGRN</sequence>
<keyword evidence="3" id="KW-0009">Actin-binding</keyword>
<dbReference type="GO" id="GO:0030674">
    <property type="term" value="F:protein-macromolecule adaptor activity"/>
    <property type="evidence" value="ECO:0007669"/>
    <property type="project" value="InterPro"/>
</dbReference>
<feature type="domain" description="Fascin-like" evidence="4">
    <location>
        <begin position="31"/>
        <end position="64"/>
    </location>
</feature>
<dbReference type="InterPro" id="IPR008999">
    <property type="entry name" value="Actin-crosslinking"/>
</dbReference>
<dbReference type="AlphaFoldDB" id="A0A1J1HTJ5"/>
<evidence type="ECO:0000259" key="4">
    <source>
        <dbReference type="Pfam" id="PF06268"/>
    </source>
</evidence>
<name>A0A1J1HTJ5_9DIPT</name>
<comment type="subcellular location">
    <subcellularLocation>
        <location evidence="1">Cytoplasm</location>
    </subcellularLocation>
</comment>
<dbReference type="GO" id="GO:0051015">
    <property type="term" value="F:actin filament binding"/>
    <property type="evidence" value="ECO:0007669"/>
    <property type="project" value="InterPro"/>
</dbReference>
<dbReference type="Proteomes" id="UP000183832">
    <property type="component" value="Unassembled WGS sequence"/>
</dbReference>
<evidence type="ECO:0000313" key="6">
    <source>
        <dbReference type="Proteomes" id="UP000183832"/>
    </source>
</evidence>
<organism evidence="5 6">
    <name type="scientific">Clunio marinus</name>
    <dbReference type="NCBI Taxonomy" id="568069"/>
    <lineage>
        <taxon>Eukaryota</taxon>
        <taxon>Metazoa</taxon>
        <taxon>Ecdysozoa</taxon>
        <taxon>Arthropoda</taxon>
        <taxon>Hexapoda</taxon>
        <taxon>Insecta</taxon>
        <taxon>Pterygota</taxon>
        <taxon>Neoptera</taxon>
        <taxon>Endopterygota</taxon>
        <taxon>Diptera</taxon>
        <taxon>Nematocera</taxon>
        <taxon>Chironomoidea</taxon>
        <taxon>Chironomidae</taxon>
        <taxon>Clunio</taxon>
    </lineage>
</organism>
<dbReference type="InterPro" id="IPR022768">
    <property type="entry name" value="Fascin-like_dom"/>
</dbReference>
<dbReference type="Gene3D" id="2.80.10.50">
    <property type="match status" value="1"/>
</dbReference>
<protein>
    <submittedName>
        <fullName evidence="5">CLUMA_CG003257, isoform A</fullName>
    </submittedName>
</protein>
<gene>
    <name evidence="5" type="primary">similar to Protein singed</name>
    <name evidence="5" type="ORF">CLUMA_CG003257</name>
</gene>
<keyword evidence="6" id="KW-1185">Reference proteome</keyword>
<dbReference type="Pfam" id="PF06268">
    <property type="entry name" value="Fascin"/>
    <property type="match status" value="1"/>
</dbReference>